<evidence type="ECO:0000256" key="3">
    <source>
        <dbReference type="HAMAP-Rule" id="MF_01805"/>
    </source>
</evidence>
<comment type="similarity">
    <text evidence="3">Belongs to the ScpA family.</text>
</comment>
<evidence type="ECO:0000313" key="4">
    <source>
        <dbReference type="EMBL" id="KRM89697.1"/>
    </source>
</evidence>
<dbReference type="PATRIC" id="fig|1133569.4.peg.804"/>
<dbReference type="HAMAP" id="MF_01805">
    <property type="entry name" value="ScpA"/>
    <property type="match status" value="1"/>
</dbReference>
<evidence type="ECO:0000256" key="1">
    <source>
        <dbReference type="ARBA" id="ARBA00022829"/>
    </source>
</evidence>
<sequence>MQKFEERSSQPTLKLTSFEGPLDLLLHLIKQNKMDVYDIKISEITSQYLAYLNQMQTASLKIAGEYFVMAATLLSIKSQMLLPKHEDLQDSAEDVADPRQELVDQLIVHQCFQLATDQLRDLAQKRQAYYNRPAAEPPISTDQVLPKHLSLAGLERYYGQVLLRRQQQKELQRTREVKTESFTIDQEINRIEDFLAKQSGWVDFRKLFDSQKIVIEQLVTSFLALLELIKRRKIEAIQQFDLGPIKLRRADHGI</sequence>
<dbReference type="STRING" id="1133569.FD21_GL000744"/>
<accession>A0A0R2CD66</accession>
<comment type="subunit">
    <text evidence="3">Component of a cohesin-like complex composed of ScpA, ScpB and the Smc homodimer, in which ScpA and ScpB bind to the head domain of Smc. The presence of the three proteins is required for the association of the complex with DNA.</text>
</comment>
<dbReference type="PANTHER" id="PTHR33969:SF2">
    <property type="entry name" value="SEGREGATION AND CONDENSATION PROTEIN A"/>
    <property type="match status" value="1"/>
</dbReference>
<keyword evidence="3" id="KW-0132">Cell division</keyword>
<dbReference type="eggNOG" id="COG1354">
    <property type="taxonomic scope" value="Bacteria"/>
</dbReference>
<comment type="subcellular location">
    <subcellularLocation>
        <location evidence="3">Cytoplasm</location>
    </subcellularLocation>
    <text evidence="3">Associated with two foci at the outer edges of the nucleoid region in young cells, and at four foci within both cell halves in older cells.</text>
</comment>
<dbReference type="PANTHER" id="PTHR33969">
    <property type="entry name" value="SEGREGATION AND CONDENSATION PROTEIN A"/>
    <property type="match status" value="1"/>
</dbReference>
<name>A0A0R2CD66_9LACO</name>
<evidence type="ECO:0000313" key="5">
    <source>
        <dbReference type="Proteomes" id="UP000051576"/>
    </source>
</evidence>
<keyword evidence="1 3" id="KW-0159">Chromosome partition</keyword>
<dbReference type="Gene3D" id="6.10.250.2410">
    <property type="match status" value="1"/>
</dbReference>
<keyword evidence="5" id="KW-1185">Reference proteome</keyword>
<comment type="caution">
    <text evidence="4">The sequence shown here is derived from an EMBL/GenBank/DDBJ whole genome shotgun (WGS) entry which is preliminary data.</text>
</comment>
<protein>
    <recommendedName>
        <fullName evidence="2 3">Segregation and condensation protein A</fullName>
    </recommendedName>
</protein>
<dbReference type="InterPro" id="IPR003768">
    <property type="entry name" value="ScpA"/>
</dbReference>
<dbReference type="GO" id="GO:0051301">
    <property type="term" value="P:cell division"/>
    <property type="evidence" value="ECO:0007669"/>
    <property type="project" value="UniProtKB-KW"/>
</dbReference>
<keyword evidence="3" id="KW-0963">Cytoplasm</keyword>
<reference evidence="4 5" key="1">
    <citation type="journal article" date="2015" name="Genome Announc.">
        <title>Expanding the biotechnology potential of lactobacilli through comparative genomics of 213 strains and associated genera.</title>
        <authorList>
            <person name="Sun Z."/>
            <person name="Harris H.M."/>
            <person name="McCann A."/>
            <person name="Guo C."/>
            <person name="Argimon S."/>
            <person name="Zhang W."/>
            <person name="Yang X."/>
            <person name="Jeffery I.B."/>
            <person name="Cooney J.C."/>
            <person name="Kagawa T.F."/>
            <person name="Liu W."/>
            <person name="Song Y."/>
            <person name="Salvetti E."/>
            <person name="Wrobel A."/>
            <person name="Rasinkangas P."/>
            <person name="Parkhill J."/>
            <person name="Rea M.C."/>
            <person name="O'Sullivan O."/>
            <person name="Ritari J."/>
            <person name="Douillard F.P."/>
            <person name="Paul Ross R."/>
            <person name="Yang R."/>
            <person name="Briner A.E."/>
            <person name="Felis G.E."/>
            <person name="de Vos W.M."/>
            <person name="Barrangou R."/>
            <person name="Klaenhammer T.R."/>
            <person name="Caufield P.W."/>
            <person name="Cui Y."/>
            <person name="Zhang H."/>
            <person name="O'Toole P.W."/>
        </authorList>
    </citation>
    <scope>NUCLEOTIDE SEQUENCE [LARGE SCALE GENOMIC DNA]</scope>
    <source>
        <strain evidence="4 5">DSM 20605</strain>
    </source>
</reference>
<gene>
    <name evidence="3" type="primary">scpA</name>
    <name evidence="4" type="ORF">FD21_GL000744</name>
</gene>
<dbReference type="GO" id="GO:0005737">
    <property type="term" value="C:cytoplasm"/>
    <property type="evidence" value="ECO:0007669"/>
    <property type="project" value="UniProtKB-SubCell"/>
</dbReference>
<organism evidence="4 5">
    <name type="scientific">Liquorilactobacillus vini DSM 20605</name>
    <dbReference type="NCBI Taxonomy" id="1133569"/>
    <lineage>
        <taxon>Bacteria</taxon>
        <taxon>Bacillati</taxon>
        <taxon>Bacillota</taxon>
        <taxon>Bacilli</taxon>
        <taxon>Lactobacillales</taxon>
        <taxon>Lactobacillaceae</taxon>
        <taxon>Liquorilactobacillus</taxon>
    </lineage>
</organism>
<dbReference type="Pfam" id="PF02616">
    <property type="entry name" value="SMC_ScpA"/>
    <property type="match status" value="1"/>
</dbReference>
<dbReference type="AlphaFoldDB" id="A0A0R2CD66"/>
<dbReference type="GO" id="GO:0007059">
    <property type="term" value="P:chromosome segregation"/>
    <property type="evidence" value="ECO:0007669"/>
    <property type="project" value="UniProtKB-UniRule"/>
</dbReference>
<dbReference type="EMBL" id="AYYX01000002">
    <property type="protein sequence ID" value="KRM89697.1"/>
    <property type="molecule type" value="Genomic_DNA"/>
</dbReference>
<evidence type="ECO:0000256" key="2">
    <source>
        <dbReference type="ARBA" id="ARBA00044777"/>
    </source>
</evidence>
<proteinExistence type="inferred from homology"/>
<dbReference type="Proteomes" id="UP000051576">
    <property type="component" value="Unassembled WGS sequence"/>
</dbReference>
<dbReference type="GO" id="GO:0006260">
    <property type="term" value="P:DNA replication"/>
    <property type="evidence" value="ECO:0007669"/>
    <property type="project" value="UniProtKB-UniRule"/>
</dbReference>
<keyword evidence="3" id="KW-0131">Cell cycle</keyword>
<dbReference type="RefSeq" id="WP_034993487.1">
    <property type="nucleotide sequence ID" value="NZ_AYYX01000002.1"/>
</dbReference>
<comment type="function">
    <text evidence="3">Participates in chromosomal partition during cell division. May act via the formation of a condensin-like complex containing Smc and ScpB that pull DNA away from mid-cell into both cell halves.</text>
</comment>